<protein>
    <submittedName>
        <fullName evidence="4">Uncharacterized protein LOC102196242</fullName>
    </submittedName>
</protein>
<keyword evidence="3" id="KW-1185">Reference proteome</keyword>
<reference evidence="4" key="1">
    <citation type="submission" date="2025-08" db="UniProtKB">
        <authorList>
            <consortium name="RefSeq"/>
        </authorList>
    </citation>
    <scope>IDENTIFICATION</scope>
</reference>
<evidence type="ECO:0000313" key="4">
    <source>
        <dbReference type="RefSeq" id="XP_013771566.1"/>
    </source>
</evidence>
<dbReference type="GeneID" id="102196242"/>
<sequence>MTSKRDSDQQKTSNNVMIKEDPDQQETSDNNMMLKEDPDLQVCNQERNSSLEKENPEPTQIKDEQEELCITEEGEQLVVKEEVDGIIVWTGKERLSLLDKIWKPKENLAGIRTICGQSRGRCHVHQKSRGAGGDASRSRSPHRPVAWRTEADPDDAVPQPPKFRPKRTPGIQPPLNAAQSPGDIFSKFFDDEVLKCLYRFMAINSNLHISDPEEDVAYGKKKGTEDYDTFHQVRPLLEMLRSRCMSNYHPKQHISVEERMVA</sequence>
<evidence type="ECO:0000259" key="2">
    <source>
        <dbReference type="Pfam" id="PF13843"/>
    </source>
</evidence>
<proteinExistence type="predicted"/>
<feature type="region of interest" description="Disordered" evidence="1">
    <location>
        <begin position="1"/>
        <end position="63"/>
    </location>
</feature>
<accession>A0A9Y6SQV4</accession>
<evidence type="ECO:0000256" key="1">
    <source>
        <dbReference type="SAM" id="MobiDB-lite"/>
    </source>
</evidence>
<organism evidence="3 4">
    <name type="scientific">Pundamilia nyererei</name>
    <dbReference type="NCBI Taxonomy" id="303518"/>
    <lineage>
        <taxon>Eukaryota</taxon>
        <taxon>Metazoa</taxon>
        <taxon>Chordata</taxon>
        <taxon>Craniata</taxon>
        <taxon>Vertebrata</taxon>
        <taxon>Euteleostomi</taxon>
        <taxon>Actinopterygii</taxon>
        <taxon>Neopterygii</taxon>
        <taxon>Teleostei</taxon>
        <taxon>Neoteleostei</taxon>
        <taxon>Acanthomorphata</taxon>
        <taxon>Ovalentaria</taxon>
        <taxon>Cichlomorphae</taxon>
        <taxon>Cichliformes</taxon>
        <taxon>Cichlidae</taxon>
        <taxon>African cichlids</taxon>
        <taxon>Pseudocrenilabrinae</taxon>
        <taxon>Haplochromini</taxon>
        <taxon>Pundamilia</taxon>
    </lineage>
</organism>
<dbReference type="AlphaFoldDB" id="A0A9Y6SQV4"/>
<dbReference type="PANTHER" id="PTHR46599">
    <property type="entry name" value="PIGGYBAC TRANSPOSABLE ELEMENT-DERIVED PROTEIN 4"/>
    <property type="match status" value="1"/>
</dbReference>
<gene>
    <name evidence="4" type="primary">LOC102196242</name>
</gene>
<dbReference type="Proteomes" id="UP000695023">
    <property type="component" value="Unplaced"/>
</dbReference>
<feature type="compositionally biased region" description="Basic and acidic residues" evidence="1">
    <location>
        <begin position="49"/>
        <end position="63"/>
    </location>
</feature>
<dbReference type="PANTHER" id="PTHR46599:SF3">
    <property type="entry name" value="PIGGYBAC TRANSPOSABLE ELEMENT-DERIVED PROTEIN 4"/>
    <property type="match status" value="1"/>
</dbReference>
<dbReference type="InterPro" id="IPR029526">
    <property type="entry name" value="PGBD"/>
</dbReference>
<name>A0A9Y6SQV4_9CICH</name>
<feature type="domain" description="PiggyBac transposable element-derived protein" evidence="2">
    <location>
        <begin position="198"/>
        <end position="261"/>
    </location>
</feature>
<dbReference type="RefSeq" id="XP_013771566.1">
    <property type="nucleotide sequence ID" value="XM_013916112.1"/>
</dbReference>
<evidence type="ECO:0000313" key="3">
    <source>
        <dbReference type="Proteomes" id="UP000695023"/>
    </source>
</evidence>
<feature type="region of interest" description="Disordered" evidence="1">
    <location>
        <begin position="122"/>
        <end position="179"/>
    </location>
</feature>
<dbReference type="Pfam" id="PF13843">
    <property type="entry name" value="DDE_Tnp_1_7"/>
    <property type="match status" value="1"/>
</dbReference>